<dbReference type="Proteomes" id="UP001054252">
    <property type="component" value="Unassembled WGS sequence"/>
</dbReference>
<dbReference type="InterPro" id="IPR004252">
    <property type="entry name" value="Probable_transposase_24"/>
</dbReference>
<sequence>MEWRDMPQIYKDDMWKIIESKFLIEESRKEQIKSWIMTDVNEKWKSYKNELKSAGFDPLLIVDEMYEKINDPRVDKEQFHVLVEYWRSEKGEKISKRNKENRQKLEEPYCLGTRTFARFFNEKKESHQELNSTFKVE</sequence>
<dbReference type="PANTHER" id="PTHR33144:SF45">
    <property type="entry name" value="TRANSPOSASE TNP1_EN_SPM-LIKE DOMAIN-CONTAINING PROTEIN"/>
    <property type="match status" value="1"/>
</dbReference>
<protein>
    <submittedName>
        <fullName evidence="1">Uncharacterized protein</fullName>
    </submittedName>
</protein>
<name>A0AAV5KIH2_9ROSI</name>
<keyword evidence="2" id="KW-1185">Reference proteome</keyword>
<evidence type="ECO:0000313" key="1">
    <source>
        <dbReference type="EMBL" id="GKV24407.1"/>
    </source>
</evidence>
<proteinExistence type="predicted"/>
<dbReference type="PANTHER" id="PTHR33144">
    <property type="entry name" value="OS10G0409366 PROTEIN-RELATED"/>
    <property type="match status" value="1"/>
</dbReference>
<accession>A0AAV5KIH2</accession>
<dbReference type="AlphaFoldDB" id="A0AAV5KIH2"/>
<dbReference type="Pfam" id="PF03004">
    <property type="entry name" value="Transposase_24"/>
    <property type="match status" value="1"/>
</dbReference>
<evidence type="ECO:0000313" key="2">
    <source>
        <dbReference type="Proteomes" id="UP001054252"/>
    </source>
</evidence>
<organism evidence="1 2">
    <name type="scientific">Rubroshorea leprosula</name>
    <dbReference type="NCBI Taxonomy" id="152421"/>
    <lineage>
        <taxon>Eukaryota</taxon>
        <taxon>Viridiplantae</taxon>
        <taxon>Streptophyta</taxon>
        <taxon>Embryophyta</taxon>
        <taxon>Tracheophyta</taxon>
        <taxon>Spermatophyta</taxon>
        <taxon>Magnoliopsida</taxon>
        <taxon>eudicotyledons</taxon>
        <taxon>Gunneridae</taxon>
        <taxon>Pentapetalae</taxon>
        <taxon>rosids</taxon>
        <taxon>malvids</taxon>
        <taxon>Malvales</taxon>
        <taxon>Dipterocarpaceae</taxon>
        <taxon>Rubroshorea</taxon>
    </lineage>
</organism>
<reference evidence="1 2" key="1">
    <citation type="journal article" date="2021" name="Commun. Biol.">
        <title>The genome of Shorea leprosula (Dipterocarpaceae) highlights the ecological relevance of drought in aseasonal tropical rainforests.</title>
        <authorList>
            <person name="Ng K.K.S."/>
            <person name="Kobayashi M.J."/>
            <person name="Fawcett J.A."/>
            <person name="Hatakeyama M."/>
            <person name="Paape T."/>
            <person name="Ng C.H."/>
            <person name="Ang C.C."/>
            <person name="Tnah L.H."/>
            <person name="Lee C.T."/>
            <person name="Nishiyama T."/>
            <person name="Sese J."/>
            <person name="O'Brien M.J."/>
            <person name="Copetti D."/>
            <person name="Mohd Noor M.I."/>
            <person name="Ong R.C."/>
            <person name="Putra M."/>
            <person name="Sireger I.Z."/>
            <person name="Indrioko S."/>
            <person name="Kosugi Y."/>
            <person name="Izuno A."/>
            <person name="Isagi Y."/>
            <person name="Lee S.L."/>
            <person name="Shimizu K.K."/>
        </authorList>
    </citation>
    <scope>NUCLEOTIDE SEQUENCE [LARGE SCALE GENOMIC DNA]</scope>
    <source>
        <strain evidence="1">214</strain>
    </source>
</reference>
<gene>
    <name evidence="1" type="ORF">SLEP1_g34022</name>
</gene>
<comment type="caution">
    <text evidence="1">The sequence shown here is derived from an EMBL/GenBank/DDBJ whole genome shotgun (WGS) entry which is preliminary data.</text>
</comment>
<dbReference type="EMBL" id="BPVZ01000065">
    <property type="protein sequence ID" value="GKV24407.1"/>
    <property type="molecule type" value="Genomic_DNA"/>
</dbReference>